<dbReference type="AlphaFoldDB" id="A0A067C8H3"/>
<keyword evidence="6" id="KW-0509">mRNA transport</keyword>
<dbReference type="OMA" id="GSWACIS"/>
<dbReference type="EMBL" id="KK583258">
    <property type="protein sequence ID" value="KDO23102.1"/>
    <property type="molecule type" value="Genomic_DNA"/>
</dbReference>
<sequence length="323" mass="35288">MDPTMTATPAGRLETEHLDMIYDMKMDYHSKRIATCSGDRSVRIYEAKTKGDATTPGALIACLPVPCDGPVWRMAWSHPKFNVLAASTQCGKIVFFRNRAPVAAPEDWVQFHVHTPHTSSINAIDFAPHEYGLMLASASADGTVAVLTMTREGWVTTSHFHDNDVGCMALSWAPYNSLGGQGHKRLVVGGCDSLVKIWTLSDADSSRTWQRIEELPPLHGDWVRDVLWAPSAGMPCNTIASCSDDHTVAVWTQSTAGGPWSSVVLPTFKSPVFRLSWSITGNILSVAAGEDHVSLWKESNGTWRQLSSLQEGSASINPPTHMQ</sequence>
<dbReference type="InterPro" id="IPR037363">
    <property type="entry name" value="Sec13/Seh1_fam"/>
</dbReference>
<comment type="similarity">
    <text evidence="2">Belongs to the WD repeat SEC13 family.</text>
</comment>
<evidence type="ECO:0000256" key="1">
    <source>
        <dbReference type="ARBA" id="ARBA00004567"/>
    </source>
</evidence>
<evidence type="ECO:0000256" key="7">
    <source>
        <dbReference type="ARBA" id="ARBA00022927"/>
    </source>
</evidence>
<dbReference type="GeneID" id="24133952"/>
<evidence type="ECO:0000256" key="9">
    <source>
        <dbReference type="ARBA" id="ARBA00023132"/>
    </source>
</evidence>
<dbReference type="InterPro" id="IPR001680">
    <property type="entry name" value="WD40_rpt"/>
</dbReference>
<evidence type="ECO:0000256" key="2">
    <source>
        <dbReference type="ARBA" id="ARBA00010102"/>
    </source>
</evidence>
<keyword evidence="9" id="KW-0906">Nuclear pore complex</keyword>
<keyword evidence="7" id="KW-0653">Protein transport</keyword>
<evidence type="ECO:0000313" key="11">
    <source>
        <dbReference type="EMBL" id="KDO23102.1"/>
    </source>
</evidence>
<keyword evidence="10" id="KW-0539">Nucleus</keyword>
<dbReference type="GO" id="GO:0006606">
    <property type="term" value="P:protein import into nucleus"/>
    <property type="evidence" value="ECO:0007669"/>
    <property type="project" value="TreeGrafter"/>
</dbReference>
<dbReference type="GO" id="GO:0090114">
    <property type="term" value="P:COPII-coated vesicle budding"/>
    <property type="evidence" value="ECO:0007669"/>
    <property type="project" value="TreeGrafter"/>
</dbReference>
<dbReference type="PANTHER" id="PTHR11024">
    <property type="entry name" value="NUCLEAR PORE COMPLEX PROTEIN SEC13 / SEH1 FAMILY MEMBER"/>
    <property type="match status" value="1"/>
</dbReference>
<comment type="subcellular location">
    <subcellularLocation>
        <location evidence="1">Nucleus</location>
        <location evidence="1">Nuclear pore complex</location>
    </subcellularLocation>
</comment>
<evidence type="ECO:0000256" key="8">
    <source>
        <dbReference type="ARBA" id="ARBA00023010"/>
    </source>
</evidence>
<dbReference type="GO" id="GO:0031080">
    <property type="term" value="C:nuclear pore outer ring"/>
    <property type="evidence" value="ECO:0007669"/>
    <property type="project" value="TreeGrafter"/>
</dbReference>
<reference evidence="11 12" key="1">
    <citation type="journal article" date="2013" name="PLoS Genet.">
        <title>Distinctive expansion of potential virulence genes in the genome of the oomycete fish pathogen Saprolegnia parasitica.</title>
        <authorList>
            <person name="Jiang R.H."/>
            <person name="de Bruijn I."/>
            <person name="Haas B.J."/>
            <person name="Belmonte R."/>
            <person name="Lobach L."/>
            <person name="Christie J."/>
            <person name="van den Ackerveken G."/>
            <person name="Bottin A."/>
            <person name="Bulone V."/>
            <person name="Diaz-Moreno S.M."/>
            <person name="Dumas B."/>
            <person name="Fan L."/>
            <person name="Gaulin E."/>
            <person name="Govers F."/>
            <person name="Grenville-Briggs L.J."/>
            <person name="Horner N.R."/>
            <person name="Levin J.Z."/>
            <person name="Mammella M."/>
            <person name="Meijer H.J."/>
            <person name="Morris P."/>
            <person name="Nusbaum C."/>
            <person name="Oome S."/>
            <person name="Phillips A.J."/>
            <person name="van Rooyen D."/>
            <person name="Rzeszutek E."/>
            <person name="Saraiva M."/>
            <person name="Secombes C.J."/>
            <person name="Seidl M.F."/>
            <person name="Snel B."/>
            <person name="Stassen J.H."/>
            <person name="Sykes S."/>
            <person name="Tripathy S."/>
            <person name="van den Berg H."/>
            <person name="Vega-Arreguin J.C."/>
            <person name="Wawra S."/>
            <person name="Young S.K."/>
            <person name="Zeng Q."/>
            <person name="Dieguez-Uribeondo J."/>
            <person name="Russ C."/>
            <person name="Tyler B.M."/>
            <person name="van West P."/>
        </authorList>
    </citation>
    <scope>NUCLEOTIDE SEQUENCE [LARGE SCALE GENOMIC DNA]</scope>
    <source>
        <strain evidence="11 12">CBS 223.65</strain>
    </source>
</reference>
<evidence type="ECO:0000256" key="4">
    <source>
        <dbReference type="ARBA" id="ARBA00022574"/>
    </source>
</evidence>
<gene>
    <name evidence="11" type="ORF">SPRG_11946</name>
</gene>
<evidence type="ECO:0000313" key="12">
    <source>
        <dbReference type="Proteomes" id="UP000030745"/>
    </source>
</evidence>
<evidence type="ECO:0000256" key="6">
    <source>
        <dbReference type="ARBA" id="ARBA00022816"/>
    </source>
</evidence>
<protein>
    <submittedName>
        <fullName evidence="11">Uncharacterized protein</fullName>
    </submittedName>
</protein>
<evidence type="ECO:0000256" key="5">
    <source>
        <dbReference type="ARBA" id="ARBA00022737"/>
    </source>
</evidence>
<dbReference type="KEGG" id="spar:SPRG_11946"/>
<dbReference type="RefSeq" id="XP_012206213.1">
    <property type="nucleotide sequence ID" value="XM_012350823.1"/>
</dbReference>
<dbReference type="InterPro" id="IPR015943">
    <property type="entry name" value="WD40/YVTN_repeat-like_dom_sf"/>
</dbReference>
<evidence type="ECO:0000256" key="3">
    <source>
        <dbReference type="ARBA" id="ARBA00022448"/>
    </source>
</evidence>
<dbReference type="SMART" id="SM00320">
    <property type="entry name" value="WD40"/>
    <property type="match status" value="6"/>
</dbReference>
<keyword evidence="8" id="KW-0811">Translocation</keyword>
<organism evidence="11 12">
    <name type="scientific">Saprolegnia parasitica (strain CBS 223.65)</name>
    <dbReference type="NCBI Taxonomy" id="695850"/>
    <lineage>
        <taxon>Eukaryota</taxon>
        <taxon>Sar</taxon>
        <taxon>Stramenopiles</taxon>
        <taxon>Oomycota</taxon>
        <taxon>Saprolegniomycetes</taxon>
        <taxon>Saprolegniales</taxon>
        <taxon>Saprolegniaceae</taxon>
        <taxon>Saprolegnia</taxon>
    </lineage>
</organism>
<dbReference type="InterPro" id="IPR036322">
    <property type="entry name" value="WD40_repeat_dom_sf"/>
</dbReference>
<proteinExistence type="inferred from homology"/>
<dbReference type="VEuPathDB" id="FungiDB:SPRG_11946"/>
<accession>A0A067C8H3</accession>
<dbReference type="GO" id="GO:0051028">
    <property type="term" value="P:mRNA transport"/>
    <property type="evidence" value="ECO:0007669"/>
    <property type="project" value="UniProtKB-KW"/>
</dbReference>
<dbReference type="Pfam" id="PF00400">
    <property type="entry name" value="WD40"/>
    <property type="match status" value="4"/>
</dbReference>
<dbReference type="STRING" id="695850.A0A067C8H3"/>
<feature type="non-terminal residue" evidence="11">
    <location>
        <position position="1"/>
    </location>
</feature>
<name>A0A067C8H3_SAPPC</name>
<dbReference type="OrthoDB" id="364224at2759"/>
<evidence type="ECO:0000256" key="10">
    <source>
        <dbReference type="ARBA" id="ARBA00023242"/>
    </source>
</evidence>
<keyword evidence="5" id="KW-0677">Repeat</keyword>
<dbReference type="GO" id="GO:0005198">
    <property type="term" value="F:structural molecule activity"/>
    <property type="evidence" value="ECO:0007669"/>
    <property type="project" value="InterPro"/>
</dbReference>
<dbReference type="SUPFAM" id="SSF50978">
    <property type="entry name" value="WD40 repeat-like"/>
    <property type="match status" value="1"/>
</dbReference>
<keyword evidence="4" id="KW-0853">WD repeat</keyword>
<keyword evidence="12" id="KW-1185">Reference proteome</keyword>
<dbReference type="Gene3D" id="2.130.10.10">
    <property type="entry name" value="YVTN repeat-like/Quinoprotein amine dehydrogenase"/>
    <property type="match status" value="1"/>
</dbReference>
<dbReference type="Proteomes" id="UP000030745">
    <property type="component" value="Unassembled WGS sequence"/>
</dbReference>
<keyword evidence="3" id="KW-0813">Transport</keyword>
<dbReference type="PANTHER" id="PTHR11024:SF2">
    <property type="entry name" value="PROTEIN SEC13 HOMOLOG"/>
    <property type="match status" value="1"/>
</dbReference>
<dbReference type="GO" id="GO:0030127">
    <property type="term" value="C:COPII vesicle coat"/>
    <property type="evidence" value="ECO:0007669"/>
    <property type="project" value="TreeGrafter"/>
</dbReference>